<feature type="transmembrane region" description="Helical" evidence="7">
    <location>
        <begin position="188"/>
        <end position="207"/>
    </location>
</feature>
<proteinExistence type="inferred from homology"/>
<evidence type="ECO:0000256" key="4">
    <source>
        <dbReference type="ARBA" id="ARBA00022989"/>
    </source>
</evidence>
<sequence length="259" mass="27360">MGHSMETDGSKSPGESSAPGVATIGYEGDSNEYVILGNTKYKRSELMEAFGGALNPGLTPYPVHKFANPAPLGLAAFAFTTFVLSLFNAQAMGITVPNVVVSAATFYGGAIQFVAGVWEMALGNTFGATALCSYGAFWLSYAAILIKSFNIEAAYEDDKAMLANAIGFFLLGWALFTLFLVLVTMKSTVAFCSLFFFLFLTFVLLAAGEFSGKVGVTRAGGVIGVITAFLGWYNAYAGAADRNNTYLTVKPIPLPGAKL</sequence>
<dbReference type="PANTHER" id="PTHR31123:SF1">
    <property type="entry name" value="ACCUMULATION OF DYADS PROTEIN 2-RELATED"/>
    <property type="match status" value="1"/>
</dbReference>
<evidence type="ECO:0000256" key="7">
    <source>
        <dbReference type="SAM" id="Phobius"/>
    </source>
</evidence>
<gene>
    <name evidence="8" type="primary">Piso0_005425</name>
    <name evidence="8" type="ORF">GNLVRS01_PISO0N14841g</name>
</gene>
<keyword evidence="5 7" id="KW-0472">Membrane</keyword>
<keyword evidence="3 7" id="KW-0812">Transmembrane</keyword>
<dbReference type="EMBL" id="FO082046">
    <property type="protein sequence ID" value="CCE86906.1"/>
    <property type="molecule type" value="Genomic_DNA"/>
</dbReference>
<dbReference type="Proteomes" id="UP000005222">
    <property type="component" value="Chromosome N"/>
</dbReference>
<dbReference type="OrthoDB" id="3648309at2759"/>
<dbReference type="PANTHER" id="PTHR31123">
    <property type="entry name" value="ACCUMULATION OF DYADS PROTEIN 2-RELATED"/>
    <property type="match status" value="1"/>
</dbReference>
<dbReference type="InterPro" id="IPR000791">
    <property type="entry name" value="Gpr1/Fun34/SatP-like"/>
</dbReference>
<dbReference type="HOGENOM" id="CLU_051062_0_0_1"/>
<evidence type="ECO:0000256" key="1">
    <source>
        <dbReference type="ARBA" id="ARBA00004141"/>
    </source>
</evidence>
<dbReference type="eggNOG" id="ENOG502QUJS">
    <property type="taxonomic scope" value="Eukaryota"/>
</dbReference>
<dbReference type="GO" id="GO:0015123">
    <property type="term" value="F:acetate transmembrane transporter activity"/>
    <property type="evidence" value="ECO:0007669"/>
    <property type="project" value="TreeGrafter"/>
</dbReference>
<organism evidence="8 9">
    <name type="scientific">Pichia sorbitophila (strain ATCC MYA-4447 / BCRC 22081 / CBS 7064 / NBRC 10061 / NRRL Y-12695)</name>
    <name type="common">Hybrid yeast</name>
    <dbReference type="NCBI Taxonomy" id="559304"/>
    <lineage>
        <taxon>Eukaryota</taxon>
        <taxon>Fungi</taxon>
        <taxon>Dikarya</taxon>
        <taxon>Ascomycota</taxon>
        <taxon>Saccharomycotina</taxon>
        <taxon>Pichiomycetes</taxon>
        <taxon>Debaryomycetaceae</taxon>
        <taxon>Millerozyma</taxon>
    </lineage>
</organism>
<feature type="transmembrane region" description="Helical" evidence="7">
    <location>
        <begin position="66"/>
        <end position="87"/>
    </location>
</feature>
<keyword evidence="9" id="KW-1185">Reference proteome</keyword>
<feature type="region of interest" description="Disordered" evidence="6">
    <location>
        <begin position="1"/>
        <end position="21"/>
    </location>
</feature>
<dbReference type="AlphaFoldDB" id="G8XYZ7"/>
<dbReference type="Pfam" id="PF01184">
    <property type="entry name" value="Gpr1_Fun34_YaaH"/>
    <property type="match status" value="1"/>
</dbReference>
<dbReference type="OMA" id="ELQEWEY"/>
<keyword evidence="4 7" id="KW-1133">Transmembrane helix</keyword>
<dbReference type="InParanoid" id="G8XYZ7"/>
<feature type="transmembrane region" description="Helical" evidence="7">
    <location>
        <begin position="219"/>
        <end position="236"/>
    </location>
</feature>
<accession>G8XYZ7</accession>
<evidence type="ECO:0000256" key="2">
    <source>
        <dbReference type="ARBA" id="ARBA00005587"/>
    </source>
</evidence>
<feature type="transmembrane region" description="Helical" evidence="7">
    <location>
        <begin position="161"/>
        <end position="182"/>
    </location>
</feature>
<feature type="transmembrane region" description="Helical" evidence="7">
    <location>
        <begin position="126"/>
        <end position="149"/>
    </location>
</feature>
<evidence type="ECO:0000313" key="9">
    <source>
        <dbReference type="Proteomes" id="UP000005222"/>
    </source>
</evidence>
<dbReference type="NCBIfam" id="NF038013">
    <property type="entry name" value="AceTr_1"/>
    <property type="match status" value="1"/>
</dbReference>
<dbReference type="GO" id="GO:0005886">
    <property type="term" value="C:plasma membrane"/>
    <property type="evidence" value="ECO:0007669"/>
    <property type="project" value="TreeGrafter"/>
</dbReference>
<comment type="subcellular location">
    <subcellularLocation>
        <location evidence="1">Membrane</location>
        <topology evidence="1">Multi-pass membrane protein</topology>
    </subcellularLocation>
</comment>
<evidence type="ECO:0000256" key="6">
    <source>
        <dbReference type="SAM" id="MobiDB-lite"/>
    </source>
</evidence>
<protein>
    <submittedName>
        <fullName evidence="8">Piso0_005425 protein</fullName>
    </submittedName>
</protein>
<dbReference type="PROSITE" id="PS01114">
    <property type="entry name" value="GPR1_FUN34_YAAH"/>
    <property type="match status" value="1"/>
</dbReference>
<feature type="transmembrane region" description="Helical" evidence="7">
    <location>
        <begin position="99"/>
        <end position="120"/>
    </location>
</feature>
<dbReference type="STRING" id="559304.G8XYZ7"/>
<comment type="similarity">
    <text evidence="2">Belongs to the acetate uptake transporter (AceTr) (TC 2.A.96) family.</text>
</comment>
<name>G8XYZ7_PICSO</name>
<dbReference type="FunCoup" id="G8XYZ7">
    <property type="interactions" value="87"/>
</dbReference>
<evidence type="ECO:0000256" key="3">
    <source>
        <dbReference type="ARBA" id="ARBA00022692"/>
    </source>
</evidence>
<evidence type="ECO:0000256" key="5">
    <source>
        <dbReference type="ARBA" id="ARBA00023136"/>
    </source>
</evidence>
<reference evidence="8 9" key="1">
    <citation type="journal article" date="2012" name="G3 (Bethesda)">
        <title>Pichia sorbitophila, an interspecies yeast hybrid reveals early steps of genome resolution following polyploidization.</title>
        <authorList>
            <person name="Leh Louis V."/>
            <person name="Despons L."/>
            <person name="Friedrich A."/>
            <person name="Martin T."/>
            <person name="Durrens P."/>
            <person name="Casaregola S."/>
            <person name="Neuveglise C."/>
            <person name="Fairhead C."/>
            <person name="Marck C."/>
            <person name="Cruz J.A."/>
            <person name="Straub M.L."/>
            <person name="Kugler V."/>
            <person name="Sacerdot C."/>
            <person name="Uzunov Z."/>
            <person name="Thierry A."/>
            <person name="Weiss S."/>
            <person name="Bleykasten C."/>
            <person name="De Montigny J."/>
            <person name="Jacques N."/>
            <person name="Jung P."/>
            <person name="Lemaire M."/>
            <person name="Mallet S."/>
            <person name="Morel G."/>
            <person name="Richard G.F."/>
            <person name="Sarkar A."/>
            <person name="Savel G."/>
            <person name="Schacherer J."/>
            <person name="Seret M.L."/>
            <person name="Talla E."/>
            <person name="Samson G."/>
            <person name="Jubin C."/>
            <person name="Poulain J."/>
            <person name="Vacherie B."/>
            <person name="Barbe V."/>
            <person name="Pelletier E."/>
            <person name="Sherman D.J."/>
            <person name="Westhof E."/>
            <person name="Weissenbach J."/>
            <person name="Baret P.V."/>
            <person name="Wincker P."/>
            <person name="Gaillardin C."/>
            <person name="Dujon B."/>
            <person name="Souciet J.L."/>
        </authorList>
    </citation>
    <scope>NUCLEOTIDE SEQUENCE [LARGE SCALE GENOMIC DNA]</scope>
    <source>
        <strain evidence="9">ATCC MYA-4447 / BCRC 22081 / CBS 7064 / NBRC 10061 / NRRL Y-12695</strain>
    </source>
</reference>
<dbReference type="InterPro" id="IPR047622">
    <property type="entry name" value="GPR1_FUN34_YAAH"/>
</dbReference>
<dbReference type="InterPro" id="IPR051633">
    <property type="entry name" value="AceTr"/>
</dbReference>
<evidence type="ECO:0000313" key="8">
    <source>
        <dbReference type="EMBL" id="CCE86906.1"/>
    </source>
</evidence>